<keyword evidence="2" id="KW-1185">Reference proteome</keyword>
<proteinExistence type="predicted"/>
<organism evidence="1 2">
    <name type="scientific">Aquipuribacter hungaricus</name>
    <dbReference type="NCBI Taxonomy" id="545624"/>
    <lineage>
        <taxon>Bacteria</taxon>
        <taxon>Bacillati</taxon>
        <taxon>Actinomycetota</taxon>
        <taxon>Actinomycetes</taxon>
        <taxon>Micrococcales</taxon>
        <taxon>Intrasporangiaceae</taxon>
        <taxon>Aquipuribacter</taxon>
    </lineage>
</organism>
<dbReference type="InterPro" id="IPR011989">
    <property type="entry name" value="ARM-like"/>
</dbReference>
<name>A0ABV7WLF0_9MICO</name>
<reference evidence="2" key="1">
    <citation type="journal article" date="2019" name="Int. J. Syst. Evol. Microbiol.">
        <title>The Global Catalogue of Microorganisms (GCM) 10K type strain sequencing project: providing services to taxonomists for standard genome sequencing and annotation.</title>
        <authorList>
            <consortium name="The Broad Institute Genomics Platform"/>
            <consortium name="The Broad Institute Genome Sequencing Center for Infectious Disease"/>
            <person name="Wu L."/>
            <person name="Ma J."/>
        </authorList>
    </citation>
    <scope>NUCLEOTIDE SEQUENCE [LARGE SCALE GENOMIC DNA]</scope>
    <source>
        <strain evidence="2">NCAIM B.02333</strain>
    </source>
</reference>
<protein>
    <submittedName>
        <fullName evidence="1">HEAT repeat domain-containing protein</fullName>
    </submittedName>
</protein>
<evidence type="ECO:0000313" key="2">
    <source>
        <dbReference type="Proteomes" id="UP001595685"/>
    </source>
</evidence>
<accession>A0ABV7WLF0</accession>
<evidence type="ECO:0000313" key="1">
    <source>
        <dbReference type="EMBL" id="MFC3689963.1"/>
    </source>
</evidence>
<sequence>MGVAEMLLTGQVDTEAFHRAVEDADDSDVGAMLAMVDHDNPAVRWAIAANLPSVGHGDPPSADMVAAGVRLSGDPDPKVRDWACMALGTQWREVDTDAVRDALAARLSDDHDDVRCEALVGLAYRRDARARDAVLAALSRESGSVWSLELEAAGALCDPKLHELVLDHLDGWDDTETADTADAARRLTDPDGIGNDVVEGVAELYRRRAHGLAEGDALTASQTMWRLLDIAPHRAVEFYDAVAARLKGDSAATYQLRERSSLAQLAADVR</sequence>
<dbReference type="RefSeq" id="WP_340289704.1">
    <property type="nucleotide sequence ID" value="NZ_JBBEOI010000010.1"/>
</dbReference>
<dbReference type="EMBL" id="JBHRWW010000014">
    <property type="protein sequence ID" value="MFC3689963.1"/>
    <property type="molecule type" value="Genomic_DNA"/>
</dbReference>
<gene>
    <name evidence="1" type="ORF">ACFOLH_16565</name>
</gene>
<dbReference type="Pfam" id="PF13646">
    <property type="entry name" value="HEAT_2"/>
    <property type="match status" value="1"/>
</dbReference>
<dbReference type="Proteomes" id="UP001595685">
    <property type="component" value="Unassembled WGS sequence"/>
</dbReference>
<comment type="caution">
    <text evidence="1">The sequence shown here is derived from an EMBL/GenBank/DDBJ whole genome shotgun (WGS) entry which is preliminary data.</text>
</comment>
<dbReference type="Gene3D" id="1.25.10.10">
    <property type="entry name" value="Leucine-rich Repeat Variant"/>
    <property type="match status" value="1"/>
</dbReference>
<dbReference type="SUPFAM" id="SSF48371">
    <property type="entry name" value="ARM repeat"/>
    <property type="match status" value="1"/>
</dbReference>
<dbReference type="InterPro" id="IPR016024">
    <property type="entry name" value="ARM-type_fold"/>
</dbReference>